<dbReference type="EMBL" id="VSSQ01063067">
    <property type="protein sequence ID" value="MPN16153.1"/>
    <property type="molecule type" value="Genomic_DNA"/>
</dbReference>
<organism evidence="1">
    <name type="scientific">bioreactor metagenome</name>
    <dbReference type="NCBI Taxonomy" id="1076179"/>
    <lineage>
        <taxon>unclassified sequences</taxon>
        <taxon>metagenomes</taxon>
        <taxon>ecological metagenomes</taxon>
    </lineage>
</organism>
<accession>A0A645FVQ2</accession>
<sequence>MREPELFRALDDLSRAVFIRLGKKRGIHHRDVIIRCERVQSAQMIAVAMGDEHRVDLSHAKRVEPRQKLRGGIL</sequence>
<evidence type="ECO:0000313" key="1">
    <source>
        <dbReference type="EMBL" id="MPN16153.1"/>
    </source>
</evidence>
<dbReference type="AlphaFoldDB" id="A0A645FVQ2"/>
<comment type="caution">
    <text evidence="1">The sequence shown here is derived from an EMBL/GenBank/DDBJ whole genome shotgun (WGS) entry which is preliminary data.</text>
</comment>
<name>A0A645FVQ2_9ZZZZ</name>
<gene>
    <name evidence="1" type="ORF">SDC9_163491</name>
</gene>
<proteinExistence type="predicted"/>
<reference evidence="1" key="1">
    <citation type="submission" date="2019-08" db="EMBL/GenBank/DDBJ databases">
        <authorList>
            <person name="Kucharzyk K."/>
            <person name="Murdoch R.W."/>
            <person name="Higgins S."/>
            <person name="Loffler F."/>
        </authorList>
    </citation>
    <scope>NUCLEOTIDE SEQUENCE</scope>
</reference>
<protein>
    <submittedName>
        <fullName evidence="1">Uncharacterized protein</fullName>
    </submittedName>
</protein>